<dbReference type="EMBL" id="RCZP01000009">
    <property type="protein sequence ID" value="TPG57120.1"/>
    <property type="molecule type" value="Genomic_DNA"/>
</dbReference>
<dbReference type="InterPro" id="IPR001789">
    <property type="entry name" value="Sig_transdc_resp-reg_receiver"/>
</dbReference>
<dbReference type="Pfam" id="PF00072">
    <property type="entry name" value="Response_reg"/>
    <property type="match status" value="1"/>
</dbReference>
<feature type="domain" description="Response regulatory" evidence="3">
    <location>
        <begin position="4"/>
        <end position="119"/>
    </location>
</feature>
<evidence type="ECO:0000313" key="5">
    <source>
        <dbReference type="Proteomes" id="UP000317078"/>
    </source>
</evidence>
<dbReference type="InterPro" id="IPR050595">
    <property type="entry name" value="Bact_response_regulator"/>
</dbReference>
<dbReference type="Gene3D" id="3.40.50.2300">
    <property type="match status" value="1"/>
</dbReference>
<dbReference type="Proteomes" id="UP000317078">
    <property type="component" value="Unassembled WGS sequence"/>
</dbReference>
<dbReference type="PANTHER" id="PTHR44591">
    <property type="entry name" value="STRESS RESPONSE REGULATOR PROTEIN 1"/>
    <property type="match status" value="1"/>
</dbReference>
<dbReference type="OrthoDB" id="9782655at2"/>
<sequence>MGPVVAIVDDDPAVRAALTRLVRSFGHQGTGFASAESLLHALDAAERFDCVVTDIQMPGLSGLHLLRALREQRPGLPVILITAYPSSSHRERAAALGACAYLTKPFDAAEFEHCLAEALKPA</sequence>
<organism evidence="4 5">
    <name type="scientific">Muricoccus nepalensis</name>
    <dbReference type="NCBI Taxonomy" id="1854500"/>
    <lineage>
        <taxon>Bacteria</taxon>
        <taxon>Pseudomonadati</taxon>
        <taxon>Pseudomonadota</taxon>
        <taxon>Alphaproteobacteria</taxon>
        <taxon>Acetobacterales</taxon>
        <taxon>Roseomonadaceae</taxon>
        <taxon>Muricoccus</taxon>
    </lineage>
</organism>
<accession>A0A502G6V0</accession>
<dbReference type="SUPFAM" id="SSF52172">
    <property type="entry name" value="CheY-like"/>
    <property type="match status" value="1"/>
</dbReference>
<dbReference type="GO" id="GO:0000160">
    <property type="term" value="P:phosphorelay signal transduction system"/>
    <property type="evidence" value="ECO:0007669"/>
    <property type="project" value="InterPro"/>
</dbReference>
<evidence type="ECO:0000256" key="2">
    <source>
        <dbReference type="PROSITE-ProRule" id="PRU00169"/>
    </source>
</evidence>
<dbReference type="PROSITE" id="PS50110">
    <property type="entry name" value="RESPONSE_REGULATORY"/>
    <property type="match status" value="1"/>
</dbReference>
<feature type="modified residue" description="4-aspartylphosphate" evidence="2">
    <location>
        <position position="54"/>
    </location>
</feature>
<dbReference type="CDD" id="cd00156">
    <property type="entry name" value="REC"/>
    <property type="match status" value="1"/>
</dbReference>
<reference evidence="4 5" key="1">
    <citation type="journal article" date="2019" name="Environ. Microbiol.">
        <title>Species interactions and distinct microbial communities in high Arctic permafrost affected cryosols are associated with the CH4 and CO2 gas fluxes.</title>
        <authorList>
            <person name="Altshuler I."/>
            <person name="Hamel J."/>
            <person name="Turney S."/>
            <person name="Magnuson E."/>
            <person name="Levesque R."/>
            <person name="Greer C."/>
            <person name="Whyte L.G."/>
        </authorList>
    </citation>
    <scope>NUCLEOTIDE SEQUENCE [LARGE SCALE GENOMIC DNA]</scope>
    <source>
        <strain evidence="4 5">S9.3B</strain>
    </source>
</reference>
<keyword evidence="5" id="KW-1185">Reference proteome</keyword>
<dbReference type="InterPro" id="IPR011006">
    <property type="entry name" value="CheY-like_superfamily"/>
</dbReference>
<protein>
    <submittedName>
        <fullName evidence="4">Response regulator</fullName>
    </submittedName>
</protein>
<evidence type="ECO:0000259" key="3">
    <source>
        <dbReference type="PROSITE" id="PS50110"/>
    </source>
</evidence>
<keyword evidence="1 2" id="KW-0597">Phosphoprotein</keyword>
<gene>
    <name evidence="4" type="ORF">EAH89_11695</name>
</gene>
<dbReference type="SMART" id="SM00448">
    <property type="entry name" value="REC"/>
    <property type="match status" value="1"/>
</dbReference>
<evidence type="ECO:0000256" key="1">
    <source>
        <dbReference type="ARBA" id="ARBA00022553"/>
    </source>
</evidence>
<comment type="caution">
    <text evidence="4">The sequence shown here is derived from an EMBL/GenBank/DDBJ whole genome shotgun (WGS) entry which is preliminary data.</text>
</comment>
<name>A0A502G6V0_9PROT</name>
<proteinExistence type="predicted"/>
<evidence type="ECO:0000313" key="4">
    <source>
        <dbReference type="EMBL" id="TPG57120.1"/>
    </source>
</evidence>
<dbReference type="AlphaFoldDB" id="A0A502G6V0"/>
<dbReference type="PANTHER" id="PTHR44591:SF25">
    <property type="entry name" value="CHEMOTAXIS TWO-COMPONENT RESPONSE REGULATOR"/>
    <property type="match status" value="1"/>
</dbReference>